<reference evidence="4 5" key="1">
    <citation type="submission" date="2020-08" db="EMBL/GenBank/DDBJ databases">
        <title>Genomic Encyclopedia of Type Strains, Phase IV (KMG-IV): sequencing the most valuable type-strain genomes for metagenomic binning, comparative biology and taxonomic classification.</title>
        <authorList>
            <person name="Goeker M."/>
        </authorList>
    </citation>
    <scope>NUCLEOTIDE SEQUENCE [LARGE SCALE GENOMIC DNA]</scope>
    <source>
        <strain evidence="4 5">DSM 100734</strain>
    </source>
</reference>
<accession>A0A7W9Y604</accession>
<dbReference type="PANTHER" id="PTHR30055">
    <property type="entry name" value="HTH-TYPE TRANSCRIPTIONAL REGULATOR RUTR"/>
    <property type="match status" value="1"/>
</dbReference>
<name>A0A7W9Y604_9HYPH</name>
<dbReference type="RefSeq" id="WP_183992475.1">
    <property type="nucleotide sequence ID" value="NZ_BMHW01000002.1"/>
</dbReference>
<evidence type="ECO:0000313" key="4">
    <source>
        <dbReference type="EMBL" id="MBB6162629.1"/>
    </source>
</evidence>
<evidence type="ECO:0000256" key="1">
    <source>
        <dbReference type="ARBA" id="ARBA00023125"/>
    </source>
</evidence>
<dbReference type="AlphaFoldDB" id="A0A7W9Y604"/>
<comment type="caution">
    <text evidence="4">The sequence shown here is derived from an EMBL/GenBank/DDBJ whole genome shotgun (WGS) entry which is preliminary data.</text>
</comment>
<dbReference type="InterPro" id="IPR036271">
    <property type="entry name" value="Tet_transcr_reg_TetR-rel_C_sf"/>
</dbReference>
<protein>
    <submittedName>
        <fullName evidence="4">DNA-binding transcriptional regulator YbjK</fullName>
    </submittedName>
</protein>
<dbReference type="InterPro" id="IPR050109">
    <property type="entry name" value="HTH-type_TetR-like_transc_reg"/>
</dbReference>
<dbReference type="EMBL" id="JACHEG010000002">
    <property type="protein sequence ID" value="MBB6162629.1"/>
    <property type="molecule type" value="Genomic_DNA"/>
</dbReference>
<keyword evidence="1 2" id="KW-0238">DNA-binding</keyword>
<feature type="domain" description="HTH tetR-type" evidence="3">
    <location>
        <begin position="15"/>
        <end position="75"/>
    </location>
</feature>
<dbReference type="PROSITE" id="PS50977">
    <property type="entry name" value="HTH_TETR_2"/>
    <property type="match status" value="1"/>
</dbReference>
<dbReference type="SUPFAM" id="SSF46689">
    <property type="entry name" value="Homeodomain-like"/>
    <property type="match status" value="1"/>
</dbReference>
<feature type="DNA-binding region" description="H-T-H motif" evidence="2">
    <location>
        <begin position="38"/>
        <end position="57"/>
    </location>
</feature>
<evidence type="ECO:0000256" key="2">
    <source>
        <dbReference type="PROSITE-ProRule" id="PRU00335"/>
    </source>
</evidence>
<evidence type="ECO:0000313" key="5">
    <source>
        <dbReference type="Proteomes" id="UP000547879"/>
    </source>
</evidence>
<dbReference type="InterPro" id="IPR041583">
    <property type="entry name" value="TetR_C_31"/>
</dbReference>
<dbReference type="InterPro" id="IPR009057">
    <property type="entry name" value="Homeodomain-like_sf"/>
</dbReference>
<proteinExistence type="predicted"/>
<dbReference type="InterPro" id="IPR001647">
    <property type="entry name" value="HTH_TetR"/>
</dbReference>
<organism evidence="4 5">
    <name type="scientific">Rhizobium wenxiniae</name>
    <dbReference type="NCBI Taxonomy" id="1737357"/>
    <lineage>
        <taxon>Bacteria</taxon>
        <taxon>Pseudomonadati</taxon>
        <taxon>Pseudomonadota</taxon>
        <taxon>Alphaproteobacteria</taxon>
        <taxon>Hyphomicrobiales</taxon>
        <taxon>Rhizobiaceae</taxon>
        <taxon>Rhizobium/Agrobacterium group</taxon>
        <taxon>Rhizobium</taxon>
    </lineage>
</organism>
<dbReference type="GO" id="GO:0000976">
    <property type="term" value="F:transcription cis-regulatory region binding"/>
    <property type="evidence" value="ECO:0007669"/>
    <property type="project" value="TreeGrafter"/>
</dbReference>
<evidence type="ECO:0000259" key="3">
    <source>
        <dbReference type="PROSITE" id="PS50977"/>
    </source>
</evidence>
<dbReference type="Pfam" id="PF17940">
    <property type="entry name" value="TetR_C_31"/>
    <property type="match status" value="1"/>
</dbReference>
<dbReference type="GO" id="GO:0003700">
    <property type="term" value="F:DNA-binding transcription factor activity"/>
    <property type="evidence" value="ECO:0007669"/>
    <property type="project" value="TreeGrafter"/>
</dbReference>
<dbReference type="SUPFAM" id="SSF48498">
    <property type="entry name" value="Tetracyclin repressor-like, C-terminal domain"/>
    <property type="match status" value="1"/>
</dbReference>
<dbReference type="Proteomes" id="UP000547879">
    <property type="component" value="Unassembled WGS sequence"/>
</dbReference>
<dbReference type="PANTHER" id="PTHR30055:SF226">
    <property type="entry name" value="HTH-TYPE TRANSCRIPTIONAL REGULATOR PKSA"/>
    <property type="match status" value="1"/>
</dbReference>
<gene>
    <name evidence="4" type="ORF">HNQ72_002447</name>
</gene>
<dbReference type="Gene3D" id="1.10.357.10">
    <property type="entry name" value="Tetracycline Repressor, domain 2"/>
    <property type="match status" value="1"/>
</dbReference>
<dbReference type="Pfam" id="PF00440">
    <property type="entry name" value="TetR_N"/>
    <property type="match status" value="1"/>
</dbReference>
<sequence length="186" mass="20590">MTAEGSSGGNRRYDPDRKARIIEATLEVIAVQGVSGTTHRRVAEAADVPLGSMTYHFASLNDLLKQAFLKLTQEITHHFDAAFQKAQTADEAREVVVDVMCGWYAMTDRKMTLILELYAYVARNPQTRHVMTGWMAKSREALERHFSPAVAASLDAMIEGATIHNFMHPDGISRDAARVIVAKLSS</sequence>
<keyword evidence="5" id="KW-1185">Reference proteome</keyword>